<keyword evidence="4" id="KW-1185">Reference proteome</keyword>
<feature type="region of interest" description="Disordered" evidence="1">
    <location>
        <begin position="1"/>
        <end position="199"/>
    </location>
</feature>
<comment type="caution">
    <text evidence="3">The sequence shown here is derived from an EMBL/GenBank/DDBJ whole genome shotgun (WGS) entry which is preliminary data.</text>
</comment>
<organism evidence="3 4">
    <name type="scientific">Canavalia gladiata</name>
    <name type="common">Sword bean</name>
    <name type="synonym">Dolichos gladiatus</name>
    <dbReference type="NCBI Taxonomy" id="3824"/>
    <lineage>
        <taxon>Eukaryota</taxon>
        <taxon>Viridiplantae</taxon>
        <taxon>Streptophyta</taxon>
        <taxon>Embryophyta</taxon>
        <taxon>Tracheophyta</taxon>
        <taxon>Spermatophyta</taxon>
        <taxon>Magnoliopsida</taxon>
        <taxon>eudicotyledons</taxon>
        <taxon>Gunneridae</taxon>
        <taxon>Pentapetalae</taxon>
        <taxon>rosids</taxon>
        <taxon>fabids</taxon>
        <taxon>Fabales</taxon>
        <taxon>Fabaceae</taxon>
        <taxon>Papilionoideae</taxon>
        <taxon>50 kb inversion clade</taxon>
        <taxon>NPAAA clade</taxon>
        <taxon>indigoferoid/millettioid clade</taxon>
        <taxon>Phaseoleae</taxon>
        <taxon>Canavalia</taxon>
    </lineage>
</organism>
<protein>
    <recommendedName>
        <fullName evidence="2">Calmodulin-binding domain-containing protein</fullName>
    </recommendedName>
</protein>
<evidence type="ECO:0000259" key="2">
    <source>
        <dbReference type="Pfam" id="PF07839"/>
    </source>
</evidence>
<name>A0AAN9KR55_CANGL</name>
<gene>
    <name evidence="3" type="ORF">VNO77_30501</name>
</gene>
<feature type="compositionally biased region" description="Low complexity" evidence="1">
    <location>
        <begin position="27"/>
        <end position="58"/>
    </location>
</feature>
<feature type="compositionally biased region" description="Polar residues" evidence="1">
    <location>
        <begin position="140"/>
        <end position="155"/>
    </location>
</feature>
<dbReference type="EMBL" id="JAYMYQ010000007">
    <property type="protein sequence ID" value="KAK7320743.1"/>
    <property type="molecule type" value="Genomic_DNA"/>
</dbReference>
<feature type="compositionally biased region" description="Polar residues" evidence="1">
    <location>
        <begin position="189"/>
        <end position="198"/>
    </location>
</feature>
<evidence type="ECO:0000313" key="3">
    <source>
        <dbReference type="EMBL" id="KAK7320743.1"/>
    </source>
</evidence>
<feature type="compositionally biased region" description="Polar residues" evidence="1">
    <location>
        <begin position="99"/>
        <end position="115"/>
    </location>
</feature>
<feature type="compositionally biased region" description="Basic and acidic residues" evidence="1">
    <location>
        <begin position="1"/>
        <end position="17"/>
    </location>
</feature>
<sequence>MATKAKESSIVGKEKKAPSSKSTNSHITSTKRTIKPSTTTIKSTNKPNSTSSNKSIPNYLKPTKSPRLESLSSKQPKNDPPNPNNKPSLDRRRTLDKPLSSSNLTKKTQPSNSRLQKAVLSPAPRESSASLRSSIGPIKKSTNLSKPISSRTLKPQSDGKTKPLVANIIKKKTPGLSTSKSTKRVANNDHASSPNSTRKIVEETIETSSVDTEVKEVTSQEVEVIKVDNEEDKHEVEYITNISPEVELVHDIVHVHELENFEPPQDQADDERVISTVSETEEAEKEPQQEKPKFEAHKLEGTSTNQDEGNNNGNDHQEEHFVAEGEVAINEKEDKDEGEGGATIIEDHKSENNNNEEEVAEVEKEEVEEHKVVEPTQSNQNLDSNRQRNMKESQVSNDMIEETTSKLLEERKNKVLALAGAFQTVIDCQSTSK</sequence>
<reference evidence="3 4" key="1">
    <citation type="submission" date="2024-01" db="EMBL/GenBank/DDBJ databases">
        <title>The genomes of 5 underutilized Papilionoideae crops provide insights into root nodulation and disease resistanc.</title>
        <authorList>
            <person name="Jiang F."/>
        </authorList>
    </citation>
    <scope>NUCLEOTIDE SEQUENCE [LARGE SCALE GENOMIC DNA]</scope>
    <source>
        <strain evidence="3">LVBAO_FW01</strain>
        <tissue evidence="3">Leaves</tissue>
    </source>
</reference>
<feature type="compositionally biased region" description="Polar residues" evidence="1">
    <location>
        <begin position="301"/>
        <end position="314"/>
    </location>
</feature>
<evidence type="ECO:0000256" key="1">
    <source>
        <dbReference type="SAM" id="MobiDB-lite"/>
    </source>
</evidence>
<evidence type="ECO:0000313" key="4">
    <source>
        <dbReference type="Proteomes" id="UP001367508"/>
    </source>
</evidence>
<feature type="compositionally biased region" description="Basic and acidic residues" evidence="1">
    <location>
        <begin position="285"/>
        <end position="300"/>
    </location>
</feature>
<feature type="domain" description="Calmodulin-binding" evidence="2">
    <location>
        <begin position="348"/>
        <end position="426"/>
    </location>
</feature>
<feature type="region of interest" description="Disordered" evidence="1">
    <location>
        <begin position="257"/>
        <end position="404"/>
    </location>
</feature>
<feature type="compositionally biased region" description="Acidic residues" evidence="1">
    <location>
        <begin position="354"/>
        <end position="366"/>
    </location>
</feature>
<dbReference type="Pfam" id="PF07839">
    <property type="entry name" value="CaM_binding"/>
    <property type="match status" value="1"/>
</dbReference>
<feature type="compositionally biased region" description="Basic and acidic residues" evidence="1">
    <location>
        <begin position="315"/>
        <end position="335"/>
    </location>
</feature>
<accession>A0AAN9KR55</accession>
<dbReference type="PANTHER" id="PTHR33349:SF20">
    <property type="entry name" value="CHROMO DOMAIN CEC-LIKE PROTEIN"/>
    <property type="match status" value="1"/>
</dbReference>
<feature type="compositionally biased region" description="Polar residues" evidence="1">
    <location>
        <begin position="375"/>
        <end position="384"/>
    </location>
</feature>
<dbReference type="Proteomes" id="UP001367508">
    <property type="component" value="Unassembled WGS sequence"/>
</dbReference>
<dbReference type="GO" id="GO:0005516">
    <property type="term" value="F:calmodulin binding"/>
    <property type="evidence" value="ECO:0007669"/>
    <property type="project" value="InterPro"/>
</dbReference>
<dbReference type="PANTHER" id="PTHR33349">
    <property type="entry name" value="EMB|CAB62594.1"/>
    <property type="match status" value="1"/>
</dbReference>
<dbReference type="InterPro" id="IPR012417">
    <property type="entry name" value="CaM-bd_dom_pln"/>
</dbReference>
<dbReference type="AlphaFoldDB" id="A0AAN9KR55"/>
<proteinExistence type="predicted"/>